<dbReference type="STRING" id="27342.A0A0H2S1N3"/>
<dbReference type="EMBL" id="KQ085926">
    <property type="protein sequence ID" value="KLO15698.1"/>
    <property type="molecule type" value="Genomic_DNA"/>
</dbReference>
<feature type="region of interest" description="Disordered" evidence="4">
    <location>
        <begin position="341"/>
        <end position="401"/>
    </location>
</feature>
<feature type="repeat" description="WD" evidence="3">
    <location>
        <begin position="45"/>
        <end position="86"/>
    </location>
</feature>
<dbReference type="PANTHER" id="PTHR15574:SF40">
    <property type="entry name" value="WD AND TETRATRICOPEPTIDE REPEATS PROTEIN 1"/>
    <property type="match status" value="1"/>
</dbReference>
<keyword evidence="2" id="KW-0677">Repeat</keyword>
<dbReference type="PANTHER" id="PTHR15574">
    <property type="entry name" value="WD REPEAT DOMAIN-CONTAINING FAMILY"/>
    <property type="match status" value="1"/>
</dbReference>
<dbReference type="FunCoup" id="A0A0H2S1N3">
    <property type="interactions" value="65"/>
</dbReference>
<evidence type="ECO:0000256" key="4">
    <source>
        <dbReference type="SAM" id="MobiDB-lite"/>
    </source>
</evidence>
<reference evidence="5 6" key="1">
    <citation type="submission" date="2015-04" db="EMBL/GenBank/DDBJ databases">
        <title>Complete genome sequence of Schizopora paradoxa KUC8140, a cosmopolitan wood degrader in East Asia.</title>
        <authorList>
            <consortium name="DOE Joint Genome Institute"/>
            <person name="Min B."/>
            <person name="Park H."/>
            <person name="Jang Y."/>
            <person name="Kim J.-J."/>
            <person name="Kim K.H."/>
            <person name="Pangilinan J."/>
            <person name="Lipzen A."/>
            <person name="Riley R."/>
            <person name="Grigoriev I.V."/>
            <person name="Spatafora J.W."/>
            <person name="Choi I.-G."/>
        </authorList>
    </citation>
    <scope>NUCLEOTIDE SEQUENCE [LARGE SCALE GENOMIC DNA]</scope>
    <source>
        <strain evidence="5 6">KUC8140</strain>
    </source>
</reference>
<organism evidence="5 6">
    <name type="scientific">Schizopora paradoxa</name>
    <dbReference type="NCBI Taxonomy" id="27342"/>
    <lineage>
        <taxon>Eukaryota</taxon>
        <taxon>Fungi</taxon>
        <taxon>Dikarya</taxon>
        <taxon>Basidiomycota</taxon>
        <taxon>Agaricomycotina</taxon>
        <taxon>Agaricomycetes</taxon>
        <taxon>Hymenochaetales</taxon>
        <taxon>Schizoporaceae</taxon>
        <taxon>Schizopora</taxon>
    </lineage>
</organism>
<feature type="compositionally biased region" description="Basic and acidic residues" evidence="4">
    <location>
        <begin position="368"/>
        <end position="380"/>
    </location>
</feature>
<proteinExistence type="predicted"/>
<dbReference type="InterPro" id="IPR015943">
    <property type="entry name" value="WD40/YVTN_repeat-like_dom_sf"/>
</dbReference>
<sequence>MNILRRTLSKSPNLYKYSLRYERMALRGAYAETLDRVNVLGNDEGYGHTGCVNALSWARDGEILLSGGDDTTVRLWRIDPTDTETPYPYKCDAVINTGHQGNIFNAYLLPSSSHLATVSGDGQVRVFDIEQALAVSSVARVREFKTSQTCIRKYRCHRRRTKRIVTEESSDVFLTVAEDGAVRQHDLREPHRCRAECPAPLAKLPFDLSSLSLSPLVPYYFTVAGESPYGFLFDRRQSGRILQEEWGVPCTTDDYVTCVRRLGRKERARGEKKGFEHVTGTRMSQFNGHEVTYSSDAVYLYSMHDEAHEYIETKPAPLPPNSRKRKASSNLDDVAEMVTNLEDASSSSSSAAVDQEHENVPTSDELGDLLRHLAARSRDAVEEEDDTSDDEGPSDVQLPKKFQSPIVLPQRRFAGACNVETIKDVNFVGSEDEYVASGSDDGNFFLWEKSTGHVHGIYEGDGSVVNVIESHPRLPVLAVSGIDTTVKLFAPSRGENKFSRFGDAAKVIEANARRGRNRQYFSFASMIQHYQAAVRANAGEDGADEQCTFQ</sequence>
<dbReference type="GO" id="GO:0045717">
    <property type="term" value="P:negative regulation of fatty acid biosynthetic process"/>
    <property type="evidence" value="ECO:0007669"/>
    <property type="project" value="TreeGrafter"/>
</dbReference>
<dbReference type="PROSITE" id="PS50294">
    <property type="entry name" value="WD_REPEATS_REGION"/>
    <property type="match status" value="1"/>
</dbReference>
<gene>
    <name evidence="5" type="ORF">SCHPADRAFT_914361</name>
</gene>
<evidence type="ECO:0000313" key="5">
    <source>
        <dbReference type="EMBL" id="KLO15698.1"/>
    </source>
</evidence>
<dbReference type="OrthoDB" id="2414538at2759"/>
<protein>
    <submittedName>
        <fullName evidence="5">WD40 repeat-like protein</fullName>
    </submittedName>
</protein>
<dbReference type="SUPFAM" id="SSF50978">
    <property type="entry name" value="WD40 repeat-like"/>
    <property type="match status" value="1"/>
</dbReference>
<dbReference type="InParanoid" id="A0A0H2S1N3"/>
<name>A0A0H2S1N3_9AGAM</name>
<keyword evidence="6" id="KW-1185">Reference proteome</keyword>
<dbReference type="PROSITE" id="PS50082">
    <property type="entry name" value="WD_REPEATS_2"/>
    <property type="match status" value="2"/>
</dbReference>
<dbReference type="AlphaFoldDB" id="A0A0H2S1N3"/>
<evidence type="ECO:0000313" key="6">
    <source>
        <dbReference type="Proteomes" id="UP000053477"/>
    </source>
</evidence>
<dbReference type="InterPro" id="IPR045151">
    <property type="entry name" value="DCAF8"/>
</dbReference>
<evidence type="ECO:0000256" key="1">
    <source>
        <dbReference type="ARBA" id="ARBA00022574"/>
    </source>
</evidence>
<dbReference type="Gene3D" id="2.130.10.10">
    <property type="entry name" value="YVTN repeat-like/Quinoprotein amine dehydrogenase"/>
    <property type="match status" value="2"/>
</dbReference>
<accession>A0A0H2S1N3</accession>
<dbReference type="Pfam" id="PF00400">
    <property type="entry name" value="WD40"/>
    <property type="match status" value="2"/>
</dbReference>
<evidence type="ECO:0000256" key="2">
    <source>
        <dbReference type="ARBA" id="ARBA00022737"/>
    </source>
</evidence>
<feature type="repeat" description="WD" evidence="3">
    <location>
        <begin position="96"/>
        <end position="137"/>
    </location>
</feature>
<feature type="compositionally biased region" description="Acidic residues" evidence="4">
    <location>
        <begin position="381"/>
        <end position="393"/>
    </location>
</feature>
<dbReference type="SMART" id="SM00320">
    <property type="entry name" value="WD40"/>
    <property type="match status" value="5"/>
</dbReference>
<evidence type="ECO:0000256" key="3">
    <source>
        <dbReference type="PROSITE-ProRule" id="PRU00221"/>
    </source>
</evidence>
<dbReference type="InterPro" id="IPR001680">
    <property type="entry name" value="WD40_rpt"/>
</dbReference>
<dbReference type="GO" id="GO:0080008">
    <property type="term" value="C:Cul4-RING E3 ubiquitin ligase complex"/>
    <property type="evidence" value="ECO:0007669"/>
    <property type="project" value="TreeGrafter"/>
</dbReference>
<dbReference type="GO" id="GO:0005737">
    <property type="term" value="C:cytoplasm"/>
    <property type="evidence" value="ECO:0007669"/>
    <property type="project" value="TreeGrafter"/>
</dbReference>
<keyword evidence="1 3" id="KW-0853">WD repeat</keyword>
<dbReference type="Proteomes" id="UP000053477">
    <property type="component" value="Unassembled WGS sequence"/>
</dbReference>
<dbReference type="InterPro" id="IPR036322">
    <property type="entry name" value="WD40_repeat_dom_sf"/>
</dbReference>